<dbReference type="InterPro" id="IPR029281">
    <property type="entry name" value="FAM194_C"/>
</dbReference>
<dbReference type="EMBL" id="BEYU01000084">
    <property type="protein sequence ID" value="GBG30834.1"/>
    <property type="molecule type" value="Genomic_DNA"/>
</dbReference>
<dbReference type="AlphaFoldDB" id="A0A2R5GSH8"/>
<gene>
    <name evidence="3" type="ORF">FCC1311_070542</name>
</gene>
<dbReference type="InParanoid" id="A0A2R5GSH8"/>
<accession>A0A2R5GSH8</accession>
<sequence length="699" mass="78181">MEDHKYSSSGRKAFLLANGQVSQVYYPDGRVAAVVAQSNTGNGDKNKFYFYDRDAAGTLVCSLDENAVGCANDSTGNPEGMRLVMTKTGGLLSRNEGTILKRWKWDRKAQQSGELPDMPLRICLNDHLVLTFNGRDDIEVRFVCEGVSHLFQCGQQLRRRQSYLSTCEIVRHGAHRGKLIPRIPTKSLQDRQRDLVQEFAALRNINKPASRNIRHNPEVREVMHKLEDAFEPYQERIESGAYTTPYLDGEWRREAFEKTMAEVPRISETGHETGGPPTHAELCGVVPQDRLFAEAQDGRMSPLGPLPVTWPTELQVRQELRKINPALKRGFMLRSASGRYSRDLPVHVDLQGLRKLPPVTPATLDQTLNAHPNELVVVVCLREDDQLCVRARQLFEMIEADLHTPSTASGLAGASSKRSNQNQQDEEAMNIPPTKVYSFAMTHSRYMTNRFGVQTLPAYLVFYRARLVRANVMGARPINIIKERSPPRVLIVDPADFRSQLQMEKLLKRHHIESELAISTKDAIAHLQFRASITTANAITFYGIVLLDASLEPTQARAIADLARRTAAATERGAVIVVSMLPAGSVARERLQGGVLLEPAAEELIASICDVATTKPFKSATLDSLLERFDQHLRTTRGGDAAEPEENTTHYGYKKADLVRMLKLASRDAQQGTFLPPSFRLGMQLSANRAVFRGVRLER</sequence>
<name>A0A2R5GSH8_9STRA</name>
<evidence type="ECO:0000259" key="2">
    <source>
        <dbReference type="Pfam" id="PF14977"/>
    </source>
</evidence>
<dbReference type="Proteomes" id="UP000241890">
    <property type="component" value="Unassembled WGS sequence"/>
</dbReference>
<feature type="region of interest" description="Disordered" evidence="1">
    <location>
        <begin position="406"/>
        <end position="428"/>
    </location>
</feature>
<dbReference type="Pfam" id="PF14977">
    <property type="entry name" value="FAM194"/>
    <property type="match status" value="1"/>
</dbReference>
<evidence type="ECO:0000313" key="3">
    <source>
        <dbReference type="EMBL" id="GBG30834.1"/>
    </source>
</evidence>
<dbReference type="PANTHER" id="PTHR23093">
    <property type="entry name" value="SIMILAR TO CHROMOSOME 3 OPEN READING FRAME 20"/>
    <property type="match status" value="1"/>
</dbReference>
<evidence type="ECO:0000313" key="4">
    <source>
        <dbReference type="Proteomes" id="UP000241890"/>
    </source>
</evidence>
<evidence type="ECO:0000256" key="1">
    <source>
        <dbReference type="SAM" id="MobiDB-lite"/>
    </source>
</evidence>
<dbReference type="PANTHER" id="PTHR23093:SF16">
    <property type="entry name" value="FAM194 C-TERMINAL DOMAIN-CONTAINING PROTEIN"/>
    <property type="match status" value="1"/>
</dbReference>
<feature type="domain" description="FAM194 C-terminal" evidence="2">
    <location>
        <begin position="4"/>
        <end position="162"/>
    </location>
</feature>
<dbReference type="OrthoDB" id="2121326at2759"/>
<protein>
    <recommendedName>
        <fullName evidence="2">FAM194 C-terminal domain-containing protein</fullName>
    </recommendedName>
</protein>
<comment type="caution">
    <text evidence="3">The sequence shown here is derived from an EMBL/GenBank/DDBJ whole genome shotgun (WGS) entry which is preliminary data.</text>
</comment>
<reference evidence="3 4" key="1">
    <citation type="submission" date="2017-12" db="EMBL/GenBank/DDBJ databases">
        <title>Sequencing, de novo assembly and annotation of complete genome of a new Thraustochytrid species, strain FCC1311.</title>
        <authorList>
            <person name="Sedici K."/>
            <person name="Godart F."/>
            <person name="Aiese Cigliano R."/>
            <person name="Sanseverino W."/>
            <person name="Barakat M."/>
            <person name="Ortet P."/>
            <person name="Marechal E."/>
            <person name="Cagnac O."/>
            <person name="Amato A."/>
        </authorList>
    </citation>
    <scope>NUCLEOTIDE SEQUENCE [LARGE SCALE GENOMIC DNA]</scope>
</reference>
<keyword evidence="4" id="KW-1185">Reference proteome</keyword>
<proteinExistence type="predicted"/>
<organism evidence="3 4">
    <name type="scientific">Hondaea fermentalgiana</name>
    <dbReference type="NCBI Taxonomy" id="2315210"/>
    <lineage>
        <taxon>Eukaryota</taxon>
        <taxon>Sar</taxon>
        <taxon>Stramenopiles</taxon>
        <taxon>Bigyra</taxon>
        <taxon>Labyrinthulomycetes</taxon>
        <taxon>Thraustochytrida</taxon>
        <taxon>Thraustochytriidae</taxon>
        <taxon>Hondaea</taxon>
    </lineage>
</organism>